<dbReference type="GO" id="GO:0000981">
    <property type="term" value="F:DNA-binding transcription factor activity, RNA polymerase II-specific"/>
    <property type="evidence" value="ECO:0007669"/>
    <property type="project" value="InterPro"/>
</dbReference>
<dbReference type="Proteomes" id="UP000076738">
    <property type="component" value="Unassembled WGS sequence"/>
</dbReference>
<keyword evidence="2" id="KW-0808">Transferase</keyword>
<evidence type="ECO:0000313" key="2">
    <source>
        <dbReference type="EMBL" id="KZO92499.1"/>
    </source>
</evidence>
<dbReference type="SUPFAM" id="SSF56112">
    <property type="entry name" value="Protein kinase-like (PK-like)"/>
    <property type="match status" value="1"/>
</dbReference>
<dbReference type="GO" id="GO:0004674">
    <property type="term" value="F:protein serine/threonine kinase activity"/>
    <property type="evidence" value="ECO:0007669"/>
    <property type="project" value="TreeGrafter"/>
</dbReference>
<reference evidence="2 3" key="1">
    <citation type="journal article" date="2016" name="Mol. Biol. Evol.">
        <title>Comparative Genomics of Early-Diverging Mushroom-Forming Fungi Provides Insights into the Origins of Lignocellulose Decay Capabilities.</title>
        <authorList>
            <person name="Nagy L.G."/>
            <person name="Riley R."/>
            <person name="Tritt A."/>
            <person name="Adam C."/>
            <person name="Daum C."/>
            <person name="Floudas D."/>
            <person name="Sun H."/>
            <person name="Yadav J.S."/>
            <person name="Pangilinan J."/>
            <person name="Larsson K.H."/>
            <person name="Matsuura K."/>
            <person name="Barry K."/>
            <person name="Labutti K."/>
            <person name="Kuo R."/>
            <person name="Ohm R.A."/>
            <person name="Bhattacharya S.S."/>
            <person name="Shirouzu T."/>
            <person name="Yoshinaga Y."/>
            <person name="Martin F.M."/>
            <person name="Grigoriev I.V."/>
            <person name="Hibbett D.S."/>
        </authorList>
    </citation>
    <scope>NUCLEOTIDE SEQUENCE [LARGE SCALE GENOMIC DNA]</scope>
    <source>
        <strain evidence="2 3">TUFC12733</strain>
    </source>
</reference>
<dbReference type="Pfam" id="PF07714">
    <property type="entry name" value="PK_Tyr_Ser-Thr"/>
    <property type="match status" value="1"/>
</dbReference>
<keyword evidence="3" id="KW-1185">Reference proteome</keyword>
<dbReference type="InterPro" id="IPR001245">
    <property type="entry name" value="Ser-Thr/Tyr_kinase_cat_dom"/>
</dbReference>
<dbReference type="SMART" id="SM00220">
    <property type="entry name" value="S_TKc"/>
    <property type="match status" value="1"/>
</dbReference>
<evidence type="ECO:0000313" key="3">
    <source>
        <dbReference type="Proteomes" id="UP000076738"/>
    </source>
</evidence>
<dbReference type="PANTHER" id="PTHR44329:SF214">
    <property type="entry name" value="PROTEIN KINASE DOMAIN-CONTAINING PROTEIN"/>
    <property type="match status" value="1"/>
</dbReference>
<dbReference type="PROSITE" id="PS00108">
    <property type="entry name" value="PROTEIN_KINASE_ST"/>
    <property type="match status" value="1"/>
</dbReference>
<gene>
    <name evidence="2" type="ORF">CALVIDRAFT_307471</name>
</gene>
<dbReference type="InterPro" id="IPR051681">
    <property type="entry name" value="Ser/Thr_Kinases-Pseudokinases"/>
</dbReference>
<dbReference type="GO" id="GO:0005524">
    <property type="term" value="F:ATP binding"/>
    <property type="evidence" value="ECO:0007669"/>
    <property type="project" value="InterPro"/>
</dbReference>
<dbReference type="Gene3D" id="1.10.510.10">
    <property type="entry name" value="Transferase(Phosphotransferase) domain 1"/>
    <property type="match status" value="1"/>
</dbReference>
<dbReference type="PANTHER" id="PTHR44329">
    <property type="entry name" value="SERINE/THREONINE-PROTEIN KINASE TNNI3K-RELATED"/>
    <property type="match status" value="1"/>
</dbReference>
<sequence>MHAHSRYLDLAFNSCRLTTITVFLHHTPPCPTLCPRIAYIAAIGTELAARWPREYVLISAVRRRFVCDQGKPACARCTAAERECSYDWTLGPHIFAPFGNGADLGAQLEQIRNPHDTRRGSYGRVYRVRWHDTTVAVKVLHDYKWTPARGLQLCLREAWTWAQLSHPNIAPFLGLANYSHLAGGGDQQLCMVSPWASAGNAEEYVRASDPSWSGILAILSDIASGVEYLHQFKPAPIIHGDLKANNVLIFGSPVSSGRFTARLVDFGLSRSWCEGDSMADTTTTTGAAGNARWLAWERIQPSMYGISHAALAFTTQSDVFEMMRTFLQLLTKEIPYGSATDLAVLSKVMNAENPPRPVEGALASNNGMWNLMLRCWSIRCETRLHAPDIKAVILYYRLCAALQRASLWNDDEAMFPLAESTPALARLLAILKEGSCEWSIRQFDNNSRLDLVCTDDVYIHGRPLSLPPDTLRLLLPMLPPSRWRTFLVRTELSFRMETALDCCKEPANFLTALRLILDPGRAGASTFGSAFTWLPRIPTKLFAGATPQLKDLCMHYVPLSWAPSTLRLLESLDVRHHHGDLRLTLDHWTSLLRGTPGLRRLTVIASGPRVGPYDFVEDLSSAFVELYSLRILRIGSVSPGTLWHLLDALYAPNVHELCLHGLGPVGFRPCLRHLPQYRYPDIRVLRLIRIGWDKPTFLDALSQLTSHAGLNLAAHTLLPALQTLHAEGYTRTDLARFHEQRTRLGHTAPTSYFTDKCGRPIEIAEP</sequence>
<accession>A0A167IC58</accession>
<name>A0A167IC58_CALVF</name>
<dbReference type="AlphaFoldDB" id="A0A167IC58"/>
<feature type="domain" description="Protein kinase" evidence="1">
    <location>
        <begin position="111"/>
        <end position="396"/>
    </location>
</feature>
<dbReference type="OrthoDB" id="346907at2759"/>
<dbReference type="GO" id="GO:0008270">
    <property type="term" value="F:zinc ion binding"/>
    <property type="evidence" value="ECO:0007669"/>
    <property type="project" value="InterPro"/>
</dbReference>
<dbReference type="EMBL" id="KV417310">
    <property type="protein sequence ID" value="KZO92499.1"/>
    <property type="molecule type" value="Genomic_DNA"/>
</dbReference>
<organism evidence="2 3">
    <name type="scientific">Calocera viscosa (strain TUFC12733)</name>
    <dbReference type="NCBI Taxonomy" id="1330018"/>
    <lineage>
        <taxon>Eukaryota</taxon>
        <taxon>Fungi</taxon>
        <taxon>Dikarya</taxon>
        <taxon>Basidiomycota</taxon>
        <taxon>Agaricomycotina</taxon>
        <taxon>Dacrymycetes</taxon>
        <taxon>Dacrymycetales</taxon>
        <taxon>Dacrymycetaceae</taxon>
        <taxon>Calocera</taxon>
    </lineage>
</organism>
<dbReference type="STRING" id="1330018.A0A167IC58"/>
<dbReference type="InterPro" id="IPR008271">
    <property type="entry name" value="Ser/Thr_kinase_AS"/>
</dbReference>
<proteinExistence type="predicted"/>
<protein>
    <submittedName>
        <fullName evidence="2">Kinase-like protein</fullName>
    </submittedName>
</protein>
<keyword evidence="2" id="KW-0418">Kinase</keyword>
<dbReference type="InterPro" id="IPR000719">
    <property type="entry name" value="Prot_kinase_dom"/>
</dbReference>
<dbReference type="InterPro" id="IPR011009">
    <property type="entry name" value="Kinase-like_dom_sf"/>
</dbReference>
<dbReference type="CDD" id="cd00067">
    <property type="entry name" value="GAL4"/>
    <property type="match status" value="1"/>
</dbReference>
<dbReference type="InterPro" id="IPR001138">
    <property type="entry name" value="Zn2Cys6_DnaBD"/>
</dbReference>
<evidence type="ECO:0000259" key="1">
    <source>
        <dbReference type="PROSITE" id="PS50011"/>
    </source>
</evidence>
<dbReference type="PROSITE" id="PS50011">
    <property type="entry name" value="PROTEIN_KINASE_DOM"/>
    <property type="match status" value="1"/>
</dbReference>